<name>A0ACC1KW99_9FUNG</name>
<evidence type="ECO:0000313" key="1">
    <source>
        <dbReference type="EMBL" id="KAJ2796281.1"/>
    </source>
</evidence>
<accession>A0ACC1KW99</accession>
<protein>
    <submittedName>
        <fullName evidence="1">Uncharacterized protein</fullName>
    </submittedName>
</protein>
<evidence type="ECO:0000313" key="2">
    <source>
        <dbReference type="Proteomes" id="UP001140087"/>
    </source>
</evidence>
<dbReference type="EMBL" id="JANBUN010001922">
    <property type="protein sequence ID" value="KAJ2796281.1"/>
    <property type="molecule type" value="Genomic_DNA"/>
</dbReference>
<comment type="caution">
    <text evidence="1">The sequence shown here is derived from an EMBL/GenBank/DDBJ whole genome shotgun (WGS) entry which is preliminary data.</text>
</comment>
<reference evidence="1" key="1">
    <citation type="submission" date="2022-07" db="EMBL/GenBank/DDBJ databases">
        <title>Phylogenomic reconstructions and comparative analyses of Kickxellomycotina fungi.</title>
        <authorList>
            <person name="Reynolds N.K."/>
            <person name="Stajich J.E."/>
            <person name="Barry K."/>
            <person name="Grigoriev I.V."/>
            <person name="Crous P."/>
            <person name="Smith M.E."/>
        </authorList>
    </citation>
    <scope>NUCLEOTIDE SEQUENCE</scope>
    <source>
        <strain evidence="1">BCRC 34780</strain>
    </source>
</reference>
<proteinExistence type="predicted"/>
<organism evidence="1 2">
    <name type="scientific">Coemansia helicoidea</name>
    <dbReference type="NCBI Taxonomy" id="1286919"/>
    <lineage>
        <taxon>Eukaryota</taxon>
        <taxon>Fungi</taxon>
        <taxon>Fungi incertae sedis</taxon>
        <taxon>Zoopagomycota</taxon>
        <taxon>Kickxellomycotina</taxon>
        <taxon>Kickxellomycetes</taxon>
        <taxon>Kickxellales</taxon>
        <taxon>Kickxellaceae</taxon>
        <taxon>Coemansia</taxon>
    </lineage>
</organism>
<sequence>MSRGLVRALLALAALAASAAAAGGALVERIVGGSPVDATTYPFAVRLSIMDGPMDYRCGGTLIADDLVVTAAHCIVEPQMATPFLLEKVNVCYSDSNVSGQTCTVALNTTVHPRYNPLVLTNDIALIRIAPVEITSTTAPAAVYTGKLPENTTLTTMGWGKTDSSSEALPSTLMSTDIVVGSPDTCREAQPLYRSADGPDVCTVNALTPGRDSCQGDSGSPTVIAVDGGAQLVALTSAGIDLSNTSATDCAMPNGLAIYTHIYYYIDFIASTSGRPQSSFTGSAGAGGQSADSDRASSVAAAISCLPSVAAAIAALLVASAVL</sequence>
<dbReference type="Proteomes" id="UP001140087">
    <property type="component" value="Unassembled WGS sequence"/>
</dbReference>
<keyword evidence="2" id="KW-1185">Reference proteome</keyword>
<gene>
    <name evidence="1" type="ORF">H4R21_004775</name>
</gene>